<name>A0ABQ8NZJ9_PYRGI</name>
<evidence type="ECO:0000313" key="3">
    <source>
        <dbReference type="Proteomes" id="UP001059893"/>
    </source>
</evidence>
<reference evidence="2" key="1">
    <citation type="submission" date="2021-01" db="EMBL/GenBank/DDBJ databases">
        <title>Deciphering the adaptive evolutionary patterns associated with biogeogrpahic diversity in the finger millet blast pathogen Magnaporthe oryzae in Eastern Africa.</title>
        <authorList>
            <person name="Onyema G."/>
            <person name="Shittu T.A."/>
            <person name="Dodsworth S."/>
            <person name="Devilliers S."/>
            <person name="Muthumeenakshi S."/>
            <person name="Sreenivasaprasad S."/>
        </authorList>
    </citation>
    <scope>NUCLEOTIDE SEQUENCE</scope>
    <source>
        <strain evidence="2">D15/s37</strain>
    </source>
</reference>
<sequence length="109" mass="12363">MDHKTLLVGHLQYHERVIDEQAVPKYAHYLPELRAFHFDTTEFGSTQPSPKHPTRHATMQPGDGTLLVPSRTVKTGATNGESALYRLSGAHHERYDWDSSPREQLGKTQ</sequence>
<protein>
    <submittedName>
        <fullName evidence="2">Uncharacterized protein</fullName>
    </submittedName>
</protein>
<comment type="caution">
    <text evidence="2">The sequence shown here is derived from an EMBL/GenBank/DDBJ whole genome shotgun (WGS) entry which is preliminary data.</text>
</comment>
<feature type="region of interest" description="Disordered" evidence="1">
    <location>
        <begin position="41"/>
        <end position="66"/>
    </location>
</feature>
<proteinExistence type="predicted"/>
<organism evidence="2 3">
    <name type="scientific">Pyricularia grisea</name>
    <name type="common">Crabgrass-specific blast fungus</name>
    <name type="synonym">Magnaporthe grisea</name>
    <dbReference type="NCBI Taxonomy" id="148305"/>
    <lineage>
        <taxon>Eukaryota</taxon>
        <taxon>Fungi</taxon>
        <taxon>Dikarya</taxon>
        <taxon>Ascomycota</taxon>
        <taxon>Pezizomycotina</taxon>
        <taxon>Sordariomycetes</taxon>
        <taxon>Sordariomycetidae</taxon>
        <taxon>Magnaporthales</taxon>
        <taxon>Pyriculariaceae</taxon>
        <taxon>Pyricularia</taxon>
    </lineage>
</organism>
<keyword evidence="3" id="KW-1185">Reference proteome</keyword>
<evidence type="ECO:0000313" key="2">
    <source>
        <dbReference type="EMBL" id="KAI6304326.1"/>
    </source>
</evidence>
<dbReference type="EMBL" id="JABSND010000005">
    <property type="protein sequence ID" value="KAI6304326.1"/>
    <property type="molecule type" value="Genomic_DNA"/>
</dbReference>
<dbReference type="Proteomes" id="UP001059893">
    <property type="component" value="Unassembled WGS sequence"/>
</dbReference>
<gene>
    <name evidence="2" type="ORF">MCOR33_000636</name>
</gene>
<evidence type="ECO:0000256" key="1">
    <source>
        <dbReference type="SAM" id="MobiDB-lite"/>
    </source>
</evidence>
<accession>A0ABQ8NZJ9</accession>